<proteinExistence type="inferred from homology"/>
<dbReference type="GeneID" id="28861123"/>
<dbReference type="InterPro" id="IPR036291">
    <property type="entry name" value="NAD(P)-bd_dom_sf"/>
</dbReference>
<dbReference type="VEuPathDB" id="FungiDB:CH63R_02041"/>
<dbReference type="Gene3D" id="3.90.25.10">
    <property type="entry name" value="UDP-galactose 4-epimerase, domain 1"/>
    <property type="match status" value="1"/>
</dbReference>
<comment type="similarity">
    <text evidence="1">Belongs to the NmrA-type oxidoreductase family. Isoflavone reductase subfamily.</text>
</comment>
<keyword evidence="3" id="KW-0560">Oxidoreductase</keyword>
<sequence>MVKVAIAGASGKLALEVIDRLAKTGKHEILGLVRKDPSSLPSFPGVTWVQTTYQDKADLVRILNGTQTVISFIVAHTDPEAETAKRLIDASIEAGVQRFAPSEWATGALLEKVVEYVPWYANKLEVKRYLEEVNKDKKVIEYTLFQPGAFMNFFAYPHQTAKHYPIENPSFFDFDKGTAYILEGSETAEVTLTTVEDIAEVTTRAVEYAGEWPVVGGISGQRITVGELLKLGEKIRGSKSLTERPKGKTFEVDRLKLEDLKAGIVKTNFIPPLNLPGMSPEELAGFTKVVTIGVTVSLARDAWAVSDEWNQLLPDFQPTRIEEYLERVWGGVQ</sequence>
<dbReference type="Gene3D" id="3.40.50.720">
    <property type="entry name" value="NAD(P)-binding Rossmann-like Domain"/>
    <property type="match status" value="1"/>
</dbReference>
<protein>
    <submittedName>
        <fullName evidence="5">NmrA-like family protein</fullName>
    </submittedName>
</protein>
<dbReference type="AlphaFoldDB" id="A0A1B7YML7"/>
<gene>
    <name evidence="5" type="ORF">CH63R_02041</name>
</gene>
<evidence type="ECO:0000259" key="4">
    <source>
        <dbReference type="Pfam" id="PF05368"/>
    </source>
</evidence>
<feature type="domain" description="NmrA-like" evidence="4">
    <location>
        <begin position="3"/>
        <end position="211"/>
    </location>
</feature>
<dbReference type="InterPro" id="IPR051609">
    <property type="entry name" value="NmrA/Isoflavone_reductase-like"/>
</dbReference>
<evidence type="ECO:0000256" key="3">
    <source>
        <dbReference type="ARBA" id="ARBA00023002"/>
    </source>
</evidence>
<dbReference type="EMBL" id="LTAN01000002">
    <property type="protein sequence ID" value="OBR13315.1"/>
    <property type="molecule type" value="Genomic_DNA"/>
</dbReference>
<dbReference type="KEGG" id="chig:CH63R_02041"/>
<dbReference type="InterPro" id="IPR008030">
    <property type="entry name" value="NmrA-like"/>
</dbReference>
<dbReference type="GO" id="GO:0016491">
    <property type="term" value="F:oxidoreductase activity"/>
    <property type="evidence" value="ECO:0007669"/>
    <property type="project" value="UniProtKB-KW"/>
</dbReference>
<dbReference type="SUPFAM" id="SSF51735">
    <property type="entry name" value="NAD(P)-binding Rossmann-fold domains"/>
    <property type="match status" value="1"/>
</dbReference>
<dbReference type="Proteomes" id="UP000092177">
    <property type="component" value="Chromosome 2"/>
</dbReference>
<dbReference type="Pfam" id="PF05368">
    <property type="entry name" value="NmrA"/>
    <property type="match status" value="1"/>
</dbReference>
<evidence type="ECO:0000256" key="1">
    <source>
        <dbReference type="ARBA" id="ARBA00005725"/>
    </source>
</evidence>
<keyword evidence="6" id="KW-1185">Reference proteome</keyword>
<comment type="caution">
    <text evidence="5">The sequence shown here is derived from an EMBL/GenBank/DDBJ whole genome shotgun (WGS) entry which is preliminary data.</text>
</comment>
<evidence type="ECO:0000256" key="2">
    <source>
        <dbReference type="ARBA" id="ARBA00022857"/>
    </source>
</evidence>
<dbReference type="PANTHER" id="PTHR47706:SF4">
    <property type="entry name" value="NMRA-LIKE DOMAIN-CONTAINING PROTEIN"/>
    <property type="match status" value="1"/>
</dbReference>
<keyword evidence="2" id="KW-0521">NADP</keyword>
<evidence type="ECO:0000313" key="6">
    <source>
        <dbReference type="Proteomes" id="UP000092177"/>
    </source>
</evidence>
<reference evidence="6" key="1">
    <citation type="journal article" date="2017" name="BMC Genomics">
        <title>Gapless genome assembly of Colletotrichum higginsianum reveals chromosome structure and association of transposable elements with secondary metabolite gene clusters.</title>
        <authorList>
            <person name="Dallery J.-F."/>
            <person name="Lapalu N."/>
            <person name="Zampounis A."/>
            <person name="Pigne S."/>
            <person name="Luyten I."/>
            <person name="Amselem J."/>
            <person name="Wittenberg A.H.J."/>
            <person name="Zhou S."/>
            <person name="de Queiroz M.V."/>
            <person name="Robin G.P."/>
            <person name="Auger A."/>
            <person name="Hainaut M."/>
            <person name="Henrissat B."/>
            <person name="Kim K.-T."/>
            <person name="Lee Y.-H."/>
            <person name="Lespinet O."/>
            <person name="Schwartz D.C."/>
            <person name="Thon M.R."/>
            <person name="O'Connell R.J."/>
        </authorList>
    </citation>
    <scope>NUCLEOTIDE SEQUENCE [LARGE SCALE GENOMIC DNA]</scope>
    <source>
        <strain evidence="6">IMI 349063</strain>
    </source>
</reference>
<dbReference type="OrthoDB" id="10000533at2759"/>
<organism evidence="5 6">
    <name type="scientific">Colletotrichum higginsianum (strain IMI 349063)</name>
    <name type="common">Crucifer anthracnose fungus</name>
    <dbReference type="NCBI Taxonomy" id="759273"/>
    <lineage>
        <taxon>Eukaryota</taxon>
        <taxon>Fungi</taxon>
        <taxon>Dikarya</taxon>
        <taxon>Ascomycota</taxon>
        <taxon>Pezizomycotina</taxon>
        <taxon>Sordariomycetes</taxon>
        <taxon>Hypocreomycetidae</taxon>
        <taxon>Glomerellales</taxon>
        <taxon>Glomerellaceae</taxon>
        <taxon>Colletotrichum</taxon>
        <taxon>Colletotrichum destructivum species complex</taxon>
    </lineage>
</organism>
<dbReference type="RefSeq" id="XP_018161832.1">
    <property type="nucleotide sequence ID" value="XM_018297016.1"/>
</dbReference>
<accession>A0A1B7YML7</accession>
<name>A0A1B7YML7_COLHI</name>
<evidence type="ECO:0000313" key="5">
    <source>
        <dbReference type="EMBL" id="OBR13315.1"/>
    </source>
</evidence>
<dbReference type="PANTHER" id="PTHR47706">
    <property type="entry name" value="NMRA-LIKE FAMILY PROTEIN"/>
    <property type="match status" value="1"/>
</dbReference>